<accession>A0ABS7C7I3</accession>
<dbReference type="InterPro" id="IPR022627">
    <property type="entry name" value="DUF3502"/>
</dbReference>
<proteinExistence type="predicted"/>
<evidence type="ECO:0000313" key="2">
    <source>
        <dbReference type="EMBL" id="MBW7456885.1"/>
    </source>
</evidence>
<gene>
    <name evidence="2" type="ORF">K0U00_22885</name>
</gene>
<keyword evidence="3" id="KW-1185">Reference proteome</keyword>
<reference evidence="2 3" key="1">
    <citation type="submission" date="2021-07" db="EMBL/GenBank/DDBJ databases">
        <title>Paenibacillus radiodurans sp. nov., isolated from the southeastern edge of Tengger Desert.</title>
        <authorList>
            <person name="Zhang G."/>
        </authorList>
    </citation>
    <scope>NUCLEOTIDE SEQUENCE [LARGE SCALE GENOMIC DNA]</scope>
    <source>
        <strain evidence="2 3">CCM 7311</strain>
    </source>
</reference>
<dbReference type="SUPFAM" id="SSF53850">
    <property type="entry name" value="Periplasmic binding protein-like II"/>
    <property type="match status" value="1"/>
</dbReference>
<protein>
    <submittedName>
        <fullName evidence="2">DUF3502 domain-containing protein</fullName>
    </submittedName>
</protein>
<dbReference type="Proteomes" id="UP001519887">
    <property type="component" value="Unassembled WGS sequence"/>
</dbReference>
<dbReference type="Pfam" id="PF12010">
    <property type="entry name" value="DUF3502"/>
    <property type="match status" value="1"/>
</dbReference>
<evidence type="ECO:0000313" key="3">
    <source>
        <dbReference type="Proteomes" id="UP001519887"/>
    </source>
</evidence>
<dbReference type="EMBL" id="JAHZIK010000691">
    <property type="protein sequence ID" value="MBW7456885.1"/>
    <property type="molecule type" value="Genomic_DNA"/>
</dbReference>
<dbReference type="Gene3D" id="3.40.190.10">
    <property type="entry name" value="Periplasmic binding protein-like II"/>
    <property type="match status" value="1"/>
</dbReference>
<feature type="domain" description="DUF3502" evidence="1">
    <location>
        <begin position="119"/>
        <end position="185"/>
    </location>
</feature>
<sequence length="188" mass="20661">VQVELTPPYTTNGDLNGSMTAISRTSKNPERAMMLINLLHTDAKLVNTLVNGVEGKHYVKSSDNIIKLPDGVQAGGSGYSPGINYMFGNQFLNYLWDNEDPQKWEKFQAFNDSATQSALLGFSYDAEPVKNEESAIVNIFEAYIDGLTTGVMDPAKDLPVFLDKMKKAGSDKVLAEKQKQVDAFMAAK</sequence>
<name>A0ABS7C7I3_9BACL</name>
<organism evidence="2 3">
    <name type="scientific">Paenibacillus sepulcri</name>
    <dbReference type="NCBI Taxonomy" id="359917"/>
    <lineage>
        <taxon>Bacteria</taxon>
        <taxon>Bacillati</taxon>
        <taxon>Bacillota</taxon>
        <taxon>Bacilli</taxon>
        <taxon>Bacillales</taxon>
        <taxon>Paenibacillaceae</taxon>
        <taxon>Paenibacillus</taxon>
    </lineage>
</organism>
<feature type="non-terminal residue" evidence="2">
    <location>
        <position position="1"/>
    </location>
</feature>
<comment type="caution">
    <text evidence="2">The sequence shown here is derived from an EMBL/GenBank/DDBJ whole genome shotgun (WGS) entry which is preliminary data.</text>
</comment>
<evidence type="ECO:0000259" key="1">
    <source>
        <dbReference type="Pfam" id="PF12010"/>
    </source>
</evidence>